<dbReference type="CDD" id="cd02024">
    <property type="entry name" value="NRK1"/>
    <property type="match status" value="1"/>
</dbReference>
<protein>
    <submittedName>
        <fullName evidence="1">Ribosylnicotinamide kinase</fullName>
    </submittedName>
</protein>
<dbReference type="GO" id="GO:0016301">
    <property type="term" value="F:kinase activity"/>
    <property type="evidence" value="ECO:0007669"/>
    <property type="project" value="UniProtKB-KW"/>
</dbReference>
<dbReference type="PANTHER" id="PTHR10285">
    <property type="entry name" value="URIDINE KINASE"/>
    <property type="match status" value="1"/>
</dbReference>
<dbReference type="SUPFAM" id="SSF52540">
    <property type="entry name" value="P-loop containing nucleoside triphosphate hydrolases"/>
    <property type="match status" value="1"/>
</dbReference>
<keyword evidence="2" id="KW-1185">Reference proteome</keyword>
<dbReference type="Proteomes" id="UP001447188">
    <property type="component" value="Unassembled WGS sequence"/>
</dbReference>
<evidence type="ECO:0000313" key="2">
    <source>
        <dbReference type="Proteomes" id="UP001447188"/>
    </source>
</evidence>
<evidence type="ECO:0000313" key="1">
    <source>
        <dbReference type="EMBL" id="KAL0635342.1"/>
    </source>
</evidence>
<proteinExistence type="predicted"/>
<keyword evidence="1" id="KW-0808">Transferase</keyword>
<gene>
    <name evidence="1" type="primary">NRK1</name>
    <name evidence="1" type="ORF">Q9L58_005736</name>
</gene>
<dbReference type="InterPro" id="IPR027417">
    <property type="entry name" value="P-loop_NTPase"/>
</dbReference>
<dbReference type="EMBL" id="JBBBZM010000072">
    <property type="protein sequence ID" value="KAL0635342.1"/>
    <property type="molecule type" value="Genomic_DNA"/>
</dbReference>
<sequence>MAKSNEKAFILGLSGLSSSGKTTLSRLLRTVFGPSCSILHQDDFYRPEEELPMVDGLRDWDCVEAVDFPAMIRVLGYIHTHGELPDELDSKEDQNTIGNSGVSLQEVEDVGRVVRESGLEINLKILDGFLLFHDDEVMSLLDAKIFLRAPYEKAKQRREARIGYATIEGFWEDPPGYFDKIVWPSYVKFHKRLFMGGVVSGDLDSELLETENTHSPREVDLPMNIILPWAVDIILNEAKRRQLGVDVSKNL</sequence>
<accession>A0ABR3GHD8</accession>
<keyword evidence="1" id="KW-0418">Kinase</keyword>
<comment type="caution">
    <text evidence="1">The sequence shown here is derived from an EMBL/GenBank/DDBJ whole genome shotgun (WGS) entry which is preliminary data.</text>
</comment>
<dbReference type="Gene3D" id="3.40.50.300">
    <property type="entry name" value="P-loop containing nucleotide triphosphate hydrolases"/>
    <property type="match status" value="1"/>
</dbReference>
<name>A0ABR3GHD8_9PEZI</name>
<organism evidence="1 2">
    <name type="scientific">Discina gigas</name>
    <dbReference type="NCBI Taxonomy" id="1032678"/>
    <lineage>
        <taxon>Eukaryota</taxon>
        <taxon>Fungi</taxon>
        <taxon>Dikarya</taxon>
        <taxon>Ascomycota</taxon>
        <taxon>Pezizomycotina</taxon>
        <taxon>Pezizomycetes</taxon>
        <taxon>Pezizales</taxon>
        <taxon>Discinaceae</taxon>
        <taxon>Discina</taxon>
    </lineage>
</organism>
<reference evidence="1 2" key="1">
    <citation type="submission" date="2024-02" db="EMBL/GenBank/DDBJ databases">
        <title>Discinaceae phylogenomics.</title>
        <authorList>
            <person name="Dirks A.C."/>
            <person name="James T.Y."/>
        </authorList>
    </citation>
    <scope>NUCLEOTIDE SEQUENCE [LARGE SCALE GENOMIC DNA]</scope>
    <source>
        <strain evidence="1 2">ACD0624</strain>
    </source>
</reference>